<organism evidence="2">
    <name type="scientific">Trypanosoma congolense (strain IL3000)</name>
    <dbReference type="NCBI Taxonomy" id="1068625"/>
    <lineage>
        <taxon>Eukaryota</taxon>
        <taxon>Discoba</taxon>
        <taxon>Euglenozoa</taxon>
        <taxon>Kinetoplastea</taxon>
        <taxon>Metakinetoplastina</taxon>
        <taxon>Trypanosomatida</taxon>
        <taxon>Trypanosomatidae</taxon>
        <taxon>Trypanosoma</taxon>
        <taxon>Nannomonas</taxon>
    </lineage>
</organism>
<evidence type="ECO:0000313" key="2">
    <source>
        <dbReference type="EMBL" id="CCC91891.1"/>
    </source>
</evidence>
<feature type="compositionally biased region" description="Basic and acidic residues" evidence="1">
    <location>
        <begin position="81"/>
        <end position="94"/>
    </location>
</feature>
<proteinExistence type="predicted"/>
<gene>
    <name evidence="2" type="ORF">TCIL3000_8_1000</name>
</gene>
<name>G0UR80_TRYCI</name>
<reference evidence="2" key="1">
    <citation type="journal article" date="2012" name="Proc. Natl. Acad. Sci. U.S.A.">
        <title>Antigenic diversity is generated by distinct evolutionary mechanisms in African trypanosome species.</title>
        <authorList>
            <person name="Jackson A.P."/>
            <person name="Berry A."/>
            <person name="Aslett M."/>
            <person name="Allison H.C."/>
            <person name="Burton P."/>
            <person name="Vavrova-Anderson J."/>
            <person name="Brown R."/>
            <person name="Browne H."/>
            <person name="Corton N."/>
            <person name="Hauser H."/>
            <person name="Gamble J."/>
            <person name="Gilderthorp R."/>
            <person name="Marcello L."/>
            <person name="McQuillan J."/>
            <person name="Otto T.D."/>
            <person name="Quail M.A."/>
            <person name="Sanders M.J."/>
            <person name="van Tonder A."/>
            <person name="Ginger M.L."/>
            <person name="Field M.C."/>
            <person name="Barry J.D."/>
            <person name="Hertz-Fowler C."/>
            <person name="Berriman M."/>
        </authorList>
    </citation>
    <scope>NUCLEOTIDE SEQUENCE</scope>
    <source>
        <strain evidence="2">IL3000</strain>
    </source>
</reference>
<protein>
    <submittedName>
        <fullName evidence="2">Uncharacterized protein</fullName>
    </submittedName>
</protein>
<feature type="compositionally biased region" description="Polar residues" evidence="1">
    <location>
        <begin position="49"/>
        <end position="59"/>
    </location>
</feature>
<feature type="region of interest" description="Disordered" evidence="1">
    <location>
        <begin position="26"/>
        <end position="103"/>
    </location>
</feature>
<dbReference type="AlphaFoldDB" id="G0UR80"/>
<sequence length="103" mass="12075">MERSHTLFFNKNKEKEIQCVLSLPLPNKTKKNDSFPPLVCSPSEEEQKSSQLGLRSQHFSHPPRGHLNKLHDDGPLFFFSSEKRRGKEKKESKRISRRFGLRQ</sequence>
<evidence type="ECO:0000256" key="1">
    <source>
        <dbReference type="SAM" id="MobiDB-lite"/>
    </source>
</evidence>
<accession>G0UR80</accession>
<dbReference type="EMBL" id="HE575321">
    <property type="protein sequence ID" value="CCC91891.1"/>
    <property type="molecule type" value="Genomic_DNA"/>
</dbReference>